<dbReference type="PROSITE" id="PS50949">
    <property type="entry name" value="HTH_GNTR"/>
    <property type="match status" value="1"/>
</dbReference>
<dbReference type="SMART" id="SM00345">
    <property type="entry name" value="HTH_GNTR"/>
    <property type="match status" value="1"/>
</dbReference>
<evidence type="ECO:0000256" key="1">
    <source>
        <dbReference type="ARBA" id="ARBA00023015"/>
    </source>
</evidence>
<dbReference type="EMBL" id="AP025564">
    <property type="protein sequence ID" value="BDE95453.1"/>
    <property type="molecule type" value="Genomic_DNA"/>
</dbReference>
<evidence type="ECO:0000256" key="2">
    <source>
        <dbReference type="ARBA" id="ARBA00023125"/>
    </source>
</evidence>
<protein>
    <recommendedName>
        <fullName evidence="4">HTH gntR-type domain-containing protein</fullName>
    </recommendedName>
</protein>
<gene>
    <name evidence="5" type="ORF">CE91St30_07860</name>
</gene>
<dbReference type="CDD" id="cd07377">
    <property type="entry name" value="WHTH_GntR"/>
    <property type="match status" value="1"/>
</dbReference>
<dbReference type="PANTHER" id="PTHR38445">
    <property type="entry name" value="HTH-TYPE TRANSCRIPTIONAL REPRESSOR YTRA"/>
    <property type="match status" value="1"/>
</dbReference>
<dbReference type="RefSeq" id="WP_102378922.1">
    <property type="nucleotide sequence ID" value="NZ_AP025564.1"/>
</dbReference>
<dbReference type="Pfam" id="PF00392">
    <property type="entry name" value="GntR"/>
    <property type="match status" value="1"/>
</dbReference>
<dbReference type="Proteomes" id="UP001320544">
    <property type="component" value="Chromosome"/>
</dbReference>
<keyword evidence="1" id="KW-0805">Transcription regulation</keyword>
<accession>A0ABM7WGT7</accession>
<evidence type="ECO:0000259" key="4">
    <source>
        <dbReference type="PROSITE" id="PS50949"/>
    </source>
</evidence>
<sequence length="131" mass="14251">MIIRIDQKSNEPLYLQLRSQIIASIAQGTLEPGDALPSVRSLASDLGINLHTVNKAYAVLRDEGYVVMRGRSGAYVADPADHGPAQTEAGLARMDEALFALALEYRAHGGPQEEFVARAAAQAERAYKEER</sequence>
<keyword evidence="2" id="KW-0238">DNA-binding</keyword>
<feature type="domain" description="HTH gntR-type" evidence="4">
    <location>
        <begin position="11"/>
        <end position="79"/>
    </location>
</feature>
<dbReference type="InterPro" id="IPR000524">
    <property type="entry name" value="Tscrpt_reg_HTH_GntR"/>
</dbReference>
<name>A0ABM7WGT7_9ACTN</name>
<reference evidence="5 6" key="1">
    <citation type="submission" date="2022-01" db="EMBL/GenBank/DDBJ databases">
        <title>Novel bile acid biosynthetic pathways are enriched in the microbiome of centenarians.</title>
        <authorList>
            <person name="Sato Y."/>
            <person name="Atarashi K."/>
            <person name="Plichta R.D."/>
            <person name="Arai Y."/>
            <person name="Sasajima S."/>
            <person name="Kearney M.S."/>
            <person name="Suda W."/>
            <person name="Takeshita K."/>
            <person name="Sasaki T."/>
            <person name="Okamoto S."/>
            <person name="Skelly N.A."/>
            <person name="Okamura Y."/>
            <person name="Vlamakis H."/>
            <person name="Li Y."/>
            <person name="Tanoue T."/>
            <person name="Takei H."/>
            <person name="Nittono H."/>
            <person name="Narushima S."/>
            <person name="Irie J."/>
            <person name="Itoh H."/>
            <person name="Moriya K."/>
            <person name="Sugiura Y."/>
            <person name="Suematsu M."/>
            <person name="Moritoki N."/>
            <person name="Shibata S."/>
            <person name="Littman R.D."/>
            <person name="Fischbach A.M."/>
            <person name="Uwamino Y."/>
            <person name="Inoue T."/>
            <person name="Honda A."/>
            <person name="Hattori M."/>
            <person name="Murai T."/>
            <person name="Xavier J.R."/>
            <person name="Hirose N."/>
            <person name="Honda K."/>
        </authorList>
    </citation>
    <scope>NUCLEOTIDE SEQUENCE [LARGE SCALE GENOMIC DNA]</scope>
    <source>
        <strain evidence="5 6">CE91-St30</strain>
    </source>
</reference>
<evidence type="ECO:0000256" key="3">
    <source>
        <dbReference type="ARBA" id="ARBA00023163"/>
    </source>
</evidence>
<organism evidence="5 6">
    <name type="scientific">Raoultibacter timonensis</name>
    <dbReference type="NCBI Taxonomy" id="1907662"/>
    <lineage>
        <taxon>Bacteria</taxon>
        <taxon>Bacillati</taxon>
        <taxon>Actinomycetota</taxon>
        <taxon>Coriobacteriia</taxon>
        <taxon>Eggerthellales</taxon>
        <taxon>Eggerthellaceae</taxon>
        <taxon>Raoultibacter</taxon>
    </lineage>
</organism>
<evidence type="ECO:0000313" key="5">
    <source>
        <dbReference type="EMBL" id="BDE95453.1"/>
    </source>
</evidence>
<keyword evidence="3" id="KW-0804">Transcription</keyword>
<dbReference type="Gene3D" id="1.10.10.10">
    <property type="entry name" value="Winged helix-like DNA-binding domain superfamily/Winged helix DNA-binding domain"/>
    <property type="match status" value="1"/>
</dbReference>
<proteinExistence type="predicted"/>
<dbReference type="SUPFAM" id="SSF46785">
    <property type="entry name" value="Winged helix' DNA-binding domain"/>
    <property type="match status" value="1"/>
</dbReference>
<keyword evidence="6" id="KW-1185">Reference proteome</keyword>
<evidence type="ECO:0000313" key="6">
    <source>
        <dbReference type="Proteomes" id="UP001320544"/>
    </source>
</evidence>
<dbReference type="InterPro" id="IPR036388">
    <property type="entry name" value="WH-like_DNA-bd_sf"/>
</dbReference>
<dbReference type="PANTHER" id="PTHR38445:SF12">
    <property type="entry name" value="GNTR-FAMILY TRANSCRIPTIONAL REGULATOR"/>
    <property type="match status" value="1"/>
</dbReference>
<dbReference type="InterPro" id="IPR036390">
    <property type="entry name" value="WH_DNA-bd_sf"/>
</dbReference>